<keyword evidence="4" id="KW-1134">Transmembrane beta strand</keyword>
<evidence type="ECO:0000256" key="10">
    <source>
        <dbReference type="PROSITE-ProRule" id="PRU00473"/>
    </source>
</evidence>
<dbReference type="Gene3D" id="3.30.1330.60">
    <property type="entry name" value="OmpA-like domain"/>
    <property type="match status" value="1"/>
</dbReference>
<dbReference type="GO" id="GO:0015288">
    <property type="term" value="F:porin activity"/>
    <property type="evidence" value="ECO:0007669"/>
    <property type="project" value="UniProtKB-KW"/>
</dbReference>
<keyword evidence="6" id="KW-0406">Ion transport</keyword>
<sequence length="376" mass="41098">MLIITKWLYFYLSMTNKYHFGIIGGCAVNCINKKSNINQYKVNSMSKKYFALLPLAVLISGVAQAAPANPYYVGVRLGDANYSHFEQNGHASNLGLKQNDLGAGIFAGYNITPWFAVETGYTWLGDAQVNHQNIKQHAFDLTGKATWHLNDSWGLFAKAGGSYMLTAYHGNGVSDTDDHVVGTVGAGVEYQLTDHLSTRLEYQYYHDLTSKPRGTDLSYKFDTNFYGLSLVYNWGAKPVVVDTIAPAVAQTVTIEPSTLSLGYGVNQYKLTADNEKALQPMKQRLTRYPNATVVVTGYTSNTGTAAYNQTLSEKRANAVASELAKYVADPAQVTAQGMGEQHPVASNDTAEGRAQNRRVEITSPALKIATEAASER</sequence>
<dbReference type="GO" id="GO:0009279">
    <property type="term" value="C:cell outer membrane"/>
    <property type="evidence" value="ECO:0007669"/>
    <property type="project" value="UniProtKB-SubCell"/>
</dbReference>
<organism evidence="13 14">
    <name type="scientific">Photobacterium malacitanum</name>
    <dbReference type="NCBI Taxonomy" id="2204294"/>
    <lineage>
        <taxon>Bacteria</taxon>
        <taxon>Pseudomonadati</taxon>
        <taxon>Pseudomonadota</taxon>
        <taxon>Gammaproteobacteria</taxon>
        <taxon>Vibrionales</taxon>
        <taxon>Vibrionaceae</taxon>
        <taxon>Photobacterium</taxon>
    </lineage>
</organism>
<evidence type="ECO:0000256" key="11">
    <source>
        <dbReference type="SAM" id="MobiDB-lite"/>
    </source>
</evidence>
<dbReference type="InterPro" id="IPR006665">
    <property type="entry name" value="OmpA-like"/>
</dbReference>
<dbReference type="AlphaFoldDB" id="A0A1Y6MC10"/>
<keyword evidence="7" id="KW-0626">Porin</keyword>
<protein>
    <submittedName>
        <fullName evidence="13">Outer membrane protein A</fullName>
    </submittedName>
</protein>
<proteinExistence type="inferred from homology"/>
<comment type="subcellular location">
    <subcellularLocation>
        <location evidence="1">Cell outer membrane</location>
        <topology evidence="1">Multi-pass membrane protein</topology>
    </subcellularLocation>
</comment>
<evidence type="ECO:0000256" key="5">
    <source>
        <dbReference type="ARBA" id="ARBA00022692"/>
    </source>
</evidence>
<keyword evidence="3" id="KW-0813">Transport</keyword>
<dbReference type="SUPFAM" id="SSF56925">
    <property type="entry name" value="OMPA-like"/>
    <property type="match status" value="1"/>
</dbReference>
<dbReference type="InterPro" id="IPR036737">
    <property type="entry name" value="OmpA-like_sf"/>
</dbReference>
<evidence type="ECO:0000256" key="9">
    <source>
        <dbReference type="ARBA" id="ARBA00023237"/>
    </source>
</evidence>
<evidence type="ECO:0000313" key="14">
    <source>
        <dbReference type="Proteomes" id="UP000195963"/>
    </source>
</evidence>
<dbReference type="SUPFAM" id="SSF103088">
    <property type="entry name" value="OmpA-like"/>
    <property type="match status" value="1"/>
</dbReference>
<dbReference type="Proteomes" id="UP000195963">
    <property type="component" value="Unassembled WGS sequence"/>
</dbReference>
<evidence type="ECO:0000259" key="12">
    <source>
        <dbReference type="PROSITE" id="PS51123"/>
    </source>
</evidence>
<dbReference type="InterPro" id="IPR011250">
    <property type="entry name" value="OMP/PagP_B-barrel"/>
</dbReference>
<keyword evidence="9" id="KW-0998">Cell outer membrane</keyword>
<dbReference type="InterPro" id="IPR006664">
    <property type="entry name" value="OMP_bac"/>
</dbReference>
<comment type="similarity">
    <text evidence="2">Belongs to the outer membrane OOP (TC 1.B.6) superfamily. OmpA family.</text>
</comment>
<evidence type="ECO:0000256" key="8">
    <source>
        <dbReference type="ARBA" id="ARBA00023136"/>
    </source>
</evidence>
<keyword evidence="14" id="KW-1185">Reference proteome</keyword>
<dbReference type="PANTHER" id="PTHR30329">
    <property type="entry name" value="STATOR ELEMENT OF FLAGELLAR MOTOR COMPLEX"/>
    <property type="match status" value="1"/>
</dbReference>
<dbReference type="EMBL" id="FYAK01000002">
    <property type="protein sequence ID" value="SMY34094.1"/>
    <property type="molecule type" value="Genomic_DNA"/>
</dbReference>
<dbReference type="PANTHER" id="PTHR30329:SF21">
    <property type="entry name" value="LIPOPROTEIN YIAD-RELATED"/>
    <property type="match status" value="1"/>
</dbReference>
<dbReference type="PRINTS" id="PR01021">
    <property type="entry name" value="OMPADOMAIN"/>
</dbReference>
<evidence type="ECO:0000256" key="2">
    <source>
        <dbReference type="ARBA" id="ARBA00005710"/>
    </source>
</evidence>
<accession>A0A1Y6MC10</accession>
<evidence type="ECO:0000313" key="13">
    <source>
        <dbReference type="EMBL" id="SMY34094.1"/>
    </source>
</evidence>
<feature type="region of interest" description="Disordered" evidence="11">
    <location>
        <begin position="340"/>
        <end position="376"/>
    </location>
</feature>
<feature type="domain" description="OmpA-like" evidence="12">
    <location>
        <begin position="250"/>
        <end position="367"/>
    </location>
</feature>
<keyword evidence="8 10" id="KW-0472">Membrane</keyword>
<gene>
    <name evidence="13" type="primary">ompA_1</name>
    <name evidence="13" type="ORF">PMAL9190_01493</name>
</gene>
<evidence type="ECO:0000256" key="1">
    <source>
        <dbReference type="ARBA" id="ARBA00004571"/>
    </source>
</evidence>
<evidence type="ECO:0000256" key="3">
    <source>
        <dbReference type="ARBA" id="ARBA00022448"/>
    </source>
</evidence>
<dbReference type="InterPro" id="IPR050330">
    <property type="entry name" value="Bact_OuterMem_StrucFunc"/>
</dbReference>
<evidence type="ECO:0000256" key="4">
    <source>
        <dbReference type="ARBA" id="ARBA00022452"/>
    </source>
</evidence>
<evidence type="ECO:0000256" key="7">
    <source>
        <dbReference type="ARBA" id="ARBA00023114"/>
    </source>
</evidence>
<dbReference type="Gene3D" id="2.40.160.20">
    <property type="match status" value="1"/>
</dbReference>
<evidence type="ECO:0000256" key="6">
    <source>
        <dbReference type="ARBA" id="ARBA00023065"/>
    </source>
</evidence>
<dbReference type="PROSITE" id="PS51123">
    <property type="entry name" value="OMPA_2"/>
    <property type="match status" value="1"/>
</dbReference>
<dbReference type="Pfam" id="PF00691">
    <property type="entry name" value="OmpA"/>
    <property type="match status" value="1"/>
</dbReference>
<dbReference type="CDD" id="cd07185">
    <property type="entry name" value="OmpA_C-like"/>
    <property type="match status" value="1"/>
</dbReference>
<keyword evidence="5" id="KW-0812">Transmembrane</keyword>
<dbReference type="GO" id="GO:0046930">
    <property type="term" value="C:pore complex"/>
    <property type="evidence" value="ECO:0007669"/>
    <property type="project" value="UniProtKB-KW"/>
</dbReference>
<reference evidence="14" key="1">
    <citation type="submission" date="2017-06" db="EMBL/GenBank/DDBJ databases">
        <authorList>
            <person name="Rodrigo-Torres L."/>
            <person name="Arahal R.D."/>
            <person name="Lucena T."/>
        </authorList>
    </citation>
    <scope>NUCLEOTIDE SEQUENCE [LARGE SCALE GENOMIC DNA]</scope>
    <source>
        <strain evidence="14">CECT 9190</strain>
    </source>
</reference>
<dbReference type="Pfam" id="PF01389">
    <property type="entry name" value="OmpA_membrane"/>
    <property type="match status" value="1"/>
</dbReference>
<dbReference type="InterPro" id="IPR000498">
    <property type="entry name" value="OmpA-like_TM_dom"/>
</dbReference>
<name>A0A1Y6MC10_9GAMM</name>
<dbReference type="GO" id="GO:0006811">
    <property type="term" value="P:monoatomic ion transport"/>
    <property type="evidence" value="ECO:0007669"/>
    <property type="project" value="UniProtKB-KW"/>
</dbReference>